<dbReference type="PANTHER" id="PTHR47814">
    <property type="entry name" value="PEPTIDYL-TRNA HYDROLASE ARFB"/>
    <property type="match status" value="1"/>
</dbReference>
<dbReference type="NCBIfam" id="NF006718">
    <property type="entry name" value="PRK09256.1"/>
    <property type="match status" value="1"/>
</dbReference>
<dbReference type="AlphaFoldDB" id="A0A0F9RRE7"/>
<evidence type="ECO:0000313" key="4">
    <source>
        <dbReference type="EMBL" id="KKN27571.1"/>
    </source>
</evidence>
<sequence length="134" mass="15369">MNKTIAVQELDFKAVRSGGAGGQHVNKVSTKVELSFDVKNSNALSPNQKARVIRQINSKLTKDNVLNLSCDETRSQHRNKDLAIKRFLEVMRIGLRVPKVRRKTKPKRSAIEKRLKSKKKNAEKKARRQRPDLR</sequence>
<organism evidence="4">
    <name type="scientific">marine sediment metagenome</name>
    <dbReference type="NCBI Taxonomy" id="412755"/>
    <lineage>
        <taxon>unclassified sequences</taxon>
        <taxon>metagenomes</taxon>
        <taxon>ecological metagenomes</taxon>
    </lineage>
</organism>
<dbReference type="GO" id="GO:0003747">
    <property type="term" value="F:translation release factor activity"/>
    <property type="evidence" value="ECO:0007669"/>
    <property type="project" value="InterPro"/>
</dbReference>
<dbReference type="InterPro" id="IPR045853">
    <property type="entry name" value="Pep_chain_release_fac_I_sf"/>
</dbReference>
<feature type="region of interest" description="Disordered" evidence="2">
    <location>
        <begin position="98"/>
        <end position="134"/>
    </location>
</feature>
<dbReference type="PANTHER" id="PTHR47814:SF1">
    <property type="entry name" value="PEPTIDYL-TRNA HYDROLASE ARFB"/>
    <property type="match status" value="1"/>
</dbReference>
<dbReference type="Pfam" id="PF00472">
    <property type="entry name" value="RF-1"/>
    <property type="match status" value="1"/>
</dbReference>
<evidence type="ECO:0000259" key="3">
    <source>
        <dbReference type="PROSITE" id="PS00745"/>
    </source>
</evidence>
<dbReference type="SUPFAM" id="SSF75620">
    <property type="entry name" value="Release factor"/>
    <property type="match status" value="1"/>
</dbReference>
<feature type="compositionally biased region" description="Basic residues" evidence="2">
    <location>
        <begin position="115"/>
        <end position="128"/>
    </location>
</feature>
<feature type="compositionally biased region" description="Basic residues" evidence="2">
    <location>
        <begin position="98"/>
        <end position="108"/>
    </location>
</feature>
<dbReference type="GO" id="GO:0072344">
    <property type="term" value="P:rescue of stalled ribosome"/>
    <property type="evidence" value="ECO:0007669"/>
    <property type="project" value="TreeGrafter"/>
</dbReference>
<dbReference type="GO" id="GO:0004045">
    <property type="term" value="F:peptidyl-tRNA hydrolase activity"/>
    <property type="evidence" value="ECO:0007669"/>
    <property type="project" value="TreeGrafter"/>
</dbReference>
<evidence type="ECO:0000256" key="1">
    <source>
        <dbReference type="ARBA" id="ARBA00010835"/>
    </source>
</evidence>
<dbReference type="PROSITE" id="PS00745">
    <property type="entry name" value="RF_PROK_I"/>
    <property type="match status" value="1"/>
</dbReference>
<reference evidence="4" key="1">
    <citation type="journal article" date="2015" name="Nature">
        <title>Complex archaea that bridge the gap between prokaryotes and eukaryotes.</title>
        <authorList>
            <person name="Spang A."/>
            <person name="Saw J.H."/>
            <person name="Jorgensen S.L."/>
            <person name="Zaremba-Niedzwiedzka K."/>
            <person name="Martijn J."/>
            <person name="Lind A.E."/>
            <person name="van Eijk R."/>
            <person name="Schleper C."/>
            <person name="Guy L."/>
            <person name="Ettema T.J."/>
        </authorList>
    </citation>
    <scope>NUCLEOTIDE SEQUENCE</scope>
</reference>
<dbReference type="EMBL" id="LAZR01002625">
    <property type="protein sequence ID" value="KKN27571.1"/>
    <property type="molecule type" value="Genomic_DNA"/>
</dbReference>
<feature type="domain" description="Prokaryotic-type class I peptide chain release factors" evidence="3">
    <location>
        <begin position="16"/>
        <end position="32"/>
    </location>
</feature>
<protein>
    <recommendedName>
        <fullName evidence="3">Prokaryotic-type class I peptide chain release factors domain-containing protein</fullName>
    </recommendedName>
</protein>
<evidence type="ECO:0000256" key="2">
    <source>
        <dbReference type="SAM" id="MobiDB-lite"/>
    </source>
</evidence>
<dbReference type="GO" id="GO:0043022">
    <property type="term" value="F:ribosome binding"/>
    <property type="evidence" value="ECO:0007669"/>
    <property type="project" value="TreeGrafter"/>
</dbReference>
<accession>A0A0F9RRE7</accession>
<gene>
    <name evidence="4" type="ORF">LCGC14_0863290</name>
</gene>
<comment type="caution">
    <text evidence="4">The sequence shown here is derived from an EMBL/GenBank/DDBJ whole genome shotgun (WGS) entry which is preliminary data.</text>
</comment>
<comment type="similarity">
    <text evidence="1">Belongs to the prokaryotic/mitochondrial release factor family.</text>
</comment>
<dbReference type="Gene3D" id="3.30.160.20">
    <property type="match status" value="1"/>
</dbReference>
<dbReference type="InterPro" id="IPR000352">
    <property type="entry name" value="Pep_chain_release_fac_I"/>
</dbReference>
<proteinExistence type="inferred from homology"/>
<name>A0A0F9RRE7_9ZZZZ</name>